<dbReference type="InterPro" id="IPR020568">
    <property type="entry name" value="Ribosomal_Su5_D2-typ_SF"/>
</dbReference>
<keyword evidence="16" id="KW-0153">Cholesterol metabolism</keyword>
<dbReference type="InterPro" id="IPR029765">
    <property type="entry name" value="Mev_diP_decarb"/>
</dbReference>
<evidence type="ECO:0000256" key="3">
    <source>
        <dbReference type="ARBA" id="ARBA00012296"/>
    </source>
</evidence>
<dbReference type="Pfam" id="PF18376">
    <property type="entry name" value="MDD_C"/>
    <property type="match status" value="1"/>
</dbReference>
<evidence type="ECO:0000256" key="15">
    <source>
        <dbReference type="PIRNR" id="PIRNR015950"/>
    </source>
</evidence>
<dbReference type="FunFam" id="3.30.230.10:FF:000018">
    <property type="entry name" value="Diphosphomevalonate decarboxylase"/>
    <property type="match status" value="1"/>
</dbReference>
<dbReference type="InterPro" id="IPR041431">
    <property type="entry name" value="Mvd1_C"/>
</dbReference>
<dbReference type="EC" id="4.1.1.33" evidence="3 15"/>
<dbReference type="Gene3D" id="3.30.70.890">
    <property type="entry name" value="GHMP kinase, C-terminal domain"/>
    <property type="match status" value="1"/>
</dbReference>
<dbReference type="InterPro" id="IPR036554">
    <property type="entry name" value="GHMP_kinase_C_sf"/>
</dbReference>
<keyword evidence="16" id="KW-0152">Cholesterol biosynthesis</keyword>
<feature type="domain" description="Mvd1 C-terminal" evidence="17">
    <location>
        <begin position="191"/>
        <end position="367"/>
    </location>
</feature>
<comment type="similarity">
    <text evidence="2 15 16">Belongs to the diphosphomevalonate decarboxylase family.</text>
</comment>
<evidence type="ECO:0000256" key="1">
    <source>
        <dbReference type="ARBA" id="ARBA00003812"/>
    </source>
</evidence>
<evidence type="ECO:0000259" key="18">
    <source>
        <dbReference type="Pfam" id="PF22700"/>
    </source>
</evidence>
<dbReference type="InterPro" id="IPR053859">
    <property type="entry name" value="MVD-like_N"/>
</dbReference>
<keyword evidence="11 16" id="KW-1207">Sterol metabolism</keyword>
<proteinExistence type="inferred from homology"/>
<feature type="domain" description="Diphosphomevalonate decarboxylase-like N-terminal" evidence="18">
    <location>
        <begin position="11"/>
        <end position="177"/>
    </location>
</feature>
<evidence type="ECO:0000256" key="7">
    <source>
        <dbReference type="ARBA" id="ARBA00022840"/>
    </source>
</evidence>
<dbReference type="PIRSF" id="PIRSF015950">
    <property type="entry name" value="Mev_P_decrbx"/>
    <property type="match status" value="1"/>
</dbReference>
<comment type="pathway">
    <text evidence="16">Steroid biosynthesis; cholesterol biosynthesis.</text>
</comment>
<evidence type="ECO:0000256" key="6">
    <source>
        <dbReference type="ARBA" id="ARBA00022741"/>
    </source>
</evidence>
<evidence type="ECO:0000256" key="9">
    <source>
        <dbReference type="ARBA" id="ARBA00023011"/>
    </source>
</evidence>
<evidence type="ECO:0000313" key="19">
    <source>
        <dbReference type="EMBL" id="CAG4645723.1"/>
    </source>
</evidence>
<dbReference type="SUPFAM" id="SSF54211">
    <property type="entry name" value="Ribosomal protein S5 domain 2-like"/>
    <property type="match status" value="1"/>
</dbReference>
<keyword evidence="5 16" id="KW-0444">Lipid biosynthesis</keyword>
<dbReference type="GO" id="GO:0005524">
    <property type="term" value="F:ATP binding"/>
    <property type="evidence" value="ECO:0007669"/>
    <property type="project" value="UniProtKB-UniRule"/>
</dbReference>
<protein>
    <recommendedName>
        <fullName evidence="4 15">Diphosphomevalonate decarboxylase</fullName>
        <ecNumber evidence="3 15">4.1.1.33</ecNumber>
    </recommendedName>
</protein>
<keyword evidence="9 16" id="KW-0756">Sterol biosynthesis</keyword>
<dbReference type="InterPro" id="IPR014721">
    <property type="entry name" value="Ribsml_uS5_D2-typ_fold_subgr"/>
</dbReference>
<keyword evidence="13 15" id="KW-0456">Lyase</keyword>
<evidence type="ECO:0000256" key="10">
    <source>
        <dbReference type="ARBA" id="ARBA00023098"/>
    </source>
</evidence>
<organism evidence="19">
    <name type="scientific">Lynceus sp. MCZ IZ 141354</name>
    <dbReference type="NCBI Taxonomy" id="1930659"/>
    <lineage>
        <taxon>Eukaryota</taxon>
        <taxon>Metazoa</taxon>
        <taxon>Ecdysozoa</taxon>
        <taxon>Arthropoda</taxon>
        <taxon>Crustacea</taxon>
        <taxon>Branchiopoda</taxon>
        <taxon>Diplostraca</taxon>
        <taxon>Laevicaudata</taxon>
        <taxon>Lynceidae</taxon>
        <taxon>Lynceus</taxon>
    </lineage>
</organism>
<sequence>MDKLLHISCVAPVNIAVIKYWGKRNEELLLPLNDSISVTLDTTLMRTETTVVSSPTFEEDAIVLNGLIQPLKNVRLQNCLSEIRSRLERDPAKKAMSAWKVKIESRNTFPTGAGLASSASGYACLVCALCKLFELDISMAEMASIARKGSGSACRSLHGGFVRWHAGVSPGGEDSVAEQIAPGMHWPELRIFVAVVNMCEKEVGSTDGMQQTVQTSSLLQHRVKSVVPKRCEEMTQAILKKDFEAFALLTMKDSNQFHAVCLDTFPPLFYLNETSKSIIQFVHDYNAKHSAIKVAYTFDAGPNAVLLMEEDSLAEFAVAFYQRYSQKKPVSSFFINYALETTGESVENAHKVEYVVISKIGGGPKVLIPE</sequence>
<evidence type="ECO:0000256" key="16">
    <source>
        <dbReference type="RuleBase" id="RU363086"/>
    </source>
</evidence>
<dbReference type="GO" id="GO:0004163">
    <property type="term" value="F:diphosphomevalonate decarboxylase activity"/>
    <property type="evidence" value="ECO:0007669"/>
    <property type="project" value="UniProtKB-UniRule"/>
</dbReference>
<keyword evidence="8 16" id="KW-0752">Steroid biosynthesis</keyword>
<evidence type="ECO:0000256" key="5">
    <source>
        <dbReference type="ARBA" id="ARBA00022516"/>
    </source>
</evidence>
<comment type="function">
    <text evidence="1 16">Catalyzes the ATP dependent decarboxylation of (R)-5-diphosphomevalonate to form isopentenyl diphosphate (IPP). Functions in the mevalonate (MVA) pathway leading to isopentenyl diphosphate (IPP), a key precursor for the biosynthesis of isoprenoids and sterol synthesis.</text>
</comment>
<comment type="catalytic activity">
    <reaction evidence="14 15 16">
        <text>(R)-5-diphosphomevalonate + ATP = isopentenyl diphosphate + ADP + phosphate + CO2</text>
        <dbReference type="Rhea" id="RHEA:23732"/>
        <dbReference type="ChEBI" id="CHEBI:16526"/>
        <dbReference type="ChEBI" id="CHEBI:30616"/>
        <dbReference type="ChEBI" id="CHEBI:43474"/>
        <dbReference type="ChEBI" id="CHEBI:57557"/>
        <dbReference type="ChEBI" id="CHEBI:128769"/>
        <dbReference type="ChEBI" id="CHEBI:456216"/>
        <dbReference type="EC" id="4.1.1.33"/>
    </reaction>
</comment>
<evidence type="ECO:0000256" key="8">
    <source>
        <dbReference type="ARBA" id="ARBA00022955"/>
    </source>
</evidence>
<accession>A0A9N6WRF2</accession>
<dbReference type="Gene3D" id="3.30.230.10">
    <property type="match status" value="1"/>
</dbReference>
<dbReference type="SUPFAM" id="SSF55060">
    <property type="entry name" value="GHMP Kinase, C-terminal domain"/>
    <property type="match status" value="1"/>
</dbReference>
<dbReference type="InterPro" id="IPR005935">
    <property type="entry name" value="Mev_decarb"/>
</dbReference>
<keyword evidence="7 15" id="KW-0067">ATP-binding</keyword>
<dbReference type="Pfam" id="PF22700">
    <property type="entry name" value="MVD-like_N"/>
    <property type="match status" value="1"/>
</dbReference>
<dbReference type="GO" id="GO:0005829">
    <property type="term" value="C:cytosol"/>
    <property type="evidence" value="ECO:0007669"/>
    <property type="project" value="InterPro"/>
</dbReference>
<reference evidence="19" key="1">
    <citation type="submission" date="2021-04" db="EMBL/GenBank/DDBJ databases">
        <authorList>
            <person name="Cornetti L."/>
        </authorList>
    </citation>
    <scope>NUCLEOTIDE SEQUENCE</scope>
</reference>
<dbReference type="EMBL" id="OC989068">
    <property type="protein sequence ID" value="CAG4645723.1"/>
    <property type="molecule type" value="Genomic_DNA"/>
</dbReference>
<dbReference type="NCBIfam" id="TIGR01240">
    <property type="entry name" value="mevDPdecarb"/>
    <property type="match status" value="1"/>
</dbReference>
<keyword evidence="10 15" id="KW-0443">Lipid metabolism</keyword>
<evidence type="ECO:0000256" key="12">
    <source>
        <dbReference type="ARBA" id="ARBA00023221"/>
    </source>
</evidence>
<evidence type="ECO:0000256" key="14">
    <source>
        <dbReference type="ARBA" id="ARBA00048154"/>
    </source>
</evidence>
<name>A0A9N6WRF2_9CRUS</name>
<dbReference type="FunFam" id="3.30.70.890:FF:000015">
    <property type="entry name" value="Diphosphomevalonate decarboxylase"/>
    <property type="match status" value="1"/>
</dbReference>
<dbReference type="PANTHER" id="PTHR10977:SF3">
    <property type="entry name" value="DIPHOSPHOMEVALONATE DECARBOXYLASE"/>
    <property type="match status" value="1"/>
</dbReference>
<keyword evidence="12 16" id="KW-0753">Steroid metabolism</keyword>
<gene>
    <name evidence="19" type="primary">EOG090X0AX4</name>
</gene>
<evidence type="ECO:0000256" key="2">
    <source>
        <dbReference type="ARBA" id="ARBA00008831"/>
    </source>
</evidence>
<evidence type="ECO:0000256" key="13">
    <source>
        <dbReference type="ARBA" id="ARBA00023239"/>
    </source>
</evidence>
<keyword evidence="6 15" id="KW-0547">Nucleotide-binding</keyword>
<evidence type="ECO:0000256" key="11">
    <source>
        <dbReference type="ARBA" id="ARBA00023166"/>
    </source>
</evidence>
<dbReference type="GO" id="GO:0019287">
    <property type="term" value="P:isopentenyl diphosphate biosynthetic process, mevalonate pathway"/>
    <property type="evidence" value="ECO:0007669"/>
    <property type="project" value="UniProtKB-UniRule"/>
</dbReference>
<evidence type="ECO:0000259" key="17">
    <source>
        <dbReference type="Pfam" id="PF18376"/>
    </source>
</evidence>
<evidence type="ECO:0000256" key="4">
    <source>
        <dbReference type="ARBA" id="ARBA00019335"/>
    </source>
</evidence>
<dbReference type="AlphaFoldDB" id="A0A9N6WRF2"/>
<dbReference type="GO" id="GO:0006695">
    <property type="term" value="P:cholesterol biosynthetic process"/>
    <property type="evidence" value="ECO:0007669"/>
    <property type="project" value="UniProtKB-KW"/>
</dbReference>
<dbReference type="PANTHER" id="PTHR10977">
    <property type="entry name" value="DIPHOSPHOMEVALONATE DECARBOXYLASE"/>
    <property type="match status" value="1"/>
</dbReference>